<dbReference type="RefSeq" id="WP_343047447.1">
    <property type="nucleotide sequence ID" value="NZ_BAAALL010000004.1"/>
</dbReference>
<comment type="caution">
    <text evidence="2">The sequence shown here is derived from an EMBL/GenBank/DDBJ whole genome shotgun (WGS) entry which is preliminary data.</text>
</comment>
<dbReference type="GO" id="GO:0003677">
    <property type="term" value="F:DNA binding"/>
    <property type="evidence" value="ECO:0007669"/>
    <property type="project" value="UniProtKB-KW"/>
</dbReference>
<name>A0A7Z0GKA1_9MICC</name>
<proteinExistence type="predicted"/>
<dbReference type="InterPro" id="IPR057727">
    <property type="entry name" value="WCX_dom"/>
</dbReference>
<dbReference type="EMBL" id="JACCFY010000001">
    <property type="protein sequence ID" value="NYJ77502.1"/>
    <property type="molecule type" value="Genomic_DNA"/>
</dbReference>
<accession>A0A7Z0GKA1</accession>
<keyword evidence="2" id="KW-0238">DNA-binding</keyword>
<reference evidence="2 3" key="1">
    <citation type="submission" date="2020-07" db="EMBL/GenBank/DDBJ databases">
        <title>Sequencing the genomes of 1000 actinobacteria strains.</title>
        <authorList>
            <person name="Klenk H.-P."/>
        </authorList>
    </citation>
    <scope>NUCLEOTIDE SEQUENCE [LARGE SCALE GENOMIC DNA]</scope>
    <source>
        <strain evidence="2 3">DSM 15475</strain>
    </source>
</reference>
<dbReference type="Proteomes" id="UP000535437">
    <property type="component" value="Unassembled WGS sequence"/>
</dbReference>
<dbReference type="AlphaFoldDB" id="A0A7Z0GKA1"/>
<evidence type="ECO:0000259" key="1">
    <source>
        <dbReference type="Pfam" id="PF25583"/>
    </source>
</evidence>
<feature type="domain" description="WCX" evidence="1">
    <location>
        <begin position="41"/>
        <end position="115"/>
    </location>
</feature>
<evidence type="ECO:0000313" key="3">
    <source>
        <dbReference type="Proteomes" id="UP000535437"/>
    </source>
</evidence>
<gene>
    <name evidence="2" type="ORF">HNR09_000913</name>
</gene>
<evidence type="ECO:0000313" key="2">
    <source>
        <dbReference type="EMBL" id="NYJ77502.1"/>
    </source>
</evidence>
<keyword evidence="3" id="KW-1185">Reference proteome</keyword>
<protein>
    <submittedName>
        <fullName evidence="2">Putative DNA-binding transcriptional regulator YafY</fullName>
    </submittedName>
</protein>
<organism evidence="2 3">
    <name type="scientific">Nesterenkonia xinjiangensis</name>
    <dbReference type="NCBI Taxonomy" id="225327"/>
    <lineage>
        <taxon>Bacteria</taxon>
        <taxon>Bacillati</taxon>
        <taxon>Actinomycetota</taxon>
        <taxon>Actinomycetes</taxon>
        <taxon>Micrococcales</taxon>
        <taxon>Micrococcaceae</taxon>
        <taxon>Nesterenkonia</taxon>
    </lineage>
</organism>
<dbReference type="Pfam" id="PF25583">
    <property type="entry name" value="WCX"/>
    <property type="match status" value="1"/>
</dbReference>
<sequence>MDRISTLSATGEPARPAPMDLDEAWRAVVERSEQERSRIVASVSVRETDWPVLRHHFGRHAQHVEDRPEGRMLVQVAAHTVRGLAEQLASWGQHLEVLEPAAVRAELARIGAELLDAYG</sequence>